<organism evidence="2 3">
    <name type="scientific">Acaulospora morrowiae</name>
    <dbReference type="NCBI Taxonomy" id="94023"/>
    <lineage>
        <taxon>Eukaryota</taxon>
        <taxon>Fungi</taxon>
        <taxon>Fungi incertae sedis</taxon>
        <taxon>Mucoromycota</taxon>
        <taxon>Glomeromycotina</taxon>
        <taxon>Glomeromycetes</taxon>
        <taxon>Diversisporales</taxon>
        <taxon>Acaulosporaceae</taxon>
        <taxon>Acaulospora</taxon>
    </lineage>
</organism>
<keyword evidence="3" id="KW-1185">Reference proteome</keyword>
<feature type="compositionally biased region" description="Acidic residues" evidence="1">
    <location>
        <begin position="116"/>
        <end position="134"/>
    </location>
</feature>
<dbReference type="SUPFAM" id="SSF50630">
    <property type="entry name" value="Acid proteases"/>
    <property type="match status" value="1"/>
</dbReference>
<dbReference type="EMBL" id="CAJVPV010002063">
    <property type="protein sequence ID" value="CAG8516616.1"/>
    <property type="molecule type" value="Genomic_DNA"/>
</dbReference>
<dbReference type="Gene3D" id="2.40.70.10">
    <property type="entry name" value="Acid Proteases"/>
    <property type="match status" value="1"/>
</dbReference>
<reference evidence="2" key="1">
    <citation type="submission" date="2021-06" db="EMBL/GenBank/DDBJ databases">
        <authorList>
            <person name="Kallberg Y."/>
            <person name="Tangrot J."/>
            <person name="Rosling A."/>
        </authorList>
    </citation>
    <scope>NUCLEOTIDE SEQUENCE</scope>
    <source>
        <strain evidence="2">CL551</strain>
    </source>
</reference>
<protein>
    <submittedName>
        <fullName evidence="2">5317_t:CDS:1</fullName>
    </submittedName>
</protein>
<evidence type="ECO:0000313" key="2">
    <source>
        <dbReference type="EMBL" id="CAG8516616.1"/>
    </source>
</evidence>
<dbReference type="AlphaFoldDB" id="A0A9N9A2C0"/>
<accession>A0A9N9A2C0</accession>
<evidence type="ECO:0000313" key="3">
    <source>
        <dbReference type="Proteomes" id="UP000789342"/>
    </source>
</evidence>
<comment type="caution">
    <text evidence="2">The sequence shown here is derived from an EMBL/GenBank/DDBJ whole genome shotgun (WGS) entry which is preliminary data.</text>
</comment>
<proteinExistence type="predicted"/>
<sequence length="134" mass="15751">MTAPEVDYVEDQPQQTSAARYNVKIRNKPVIAVLDSGAAERALGKLKDVVLQIGRITVPMDFQIIESTEEMMLLGMSWIKRLRTYLYFDEQKLIITYEGESIELFIYQEKEAKIEESEEKEEEDYEEDDYFDTY</sequence>
<dbReference type="Proteomes" id="UP000789342">
    <property type="component" value="Unassembled WGS sequence"/>
</dbReference>
<evidence type="ECO:0000256" key="1">
    <source>
        <dbReference type="SAM" id="MobiDB-lite"/>
    </source>
</evidence>
<feature type="region of interest" description="Disordered" evidence="1">
    <location>
        <begin position="113"/>
        <end position="134"/>
    </location>
</feature>
<gene>
    <name evidence="2" type="ORF">AMORRO_LOCUS3995</name>
</gene>
<name>A0A9N9A2C0_9GLOM</name>
<dbReference type="InterPro" id="IPR021109">
    <property type="entry name" value="Peptidase_aspartic_dom_sf"/>
</dbReference>
<dbReference type="OrthoDB" id="2444983at2759"/>